<accession>A0ABT3FRM0</accession>
<dbReference type="EMBL" id="JAPDDS010000007">
    <property type="protein sequence ID" value="MCW1885944.1"/>
    <property type="molecule type" value="Genomic_DNA"/>
</dbReference>
<evidence type="ECO:0000256" key="1">
    <source>
        <dbReference type="SAM" id="SignalP"/>
    </source>
</evidence>
<keyword evidence="1" id="KW-0732">Signal</keyword>
<evidence type="ECO:0000313" key="3">
    <source>
        <dbReference type="Proteomes" id="UP001207930"/>
    </source>
</evidence>
<proteinExistence type="predicted"/>
<feature type="signal peptide" evidence="1">
    <location>
        <begin position="1"/>
        <end position="20"/>
    </location>
</feature>
<dbReference type="RefSeq" id="WP_264501901.1">
    <property type="nucleotide sequence ID" value="NZ_JAPDDS010000007.1"/>
</dbReference>
<protein>
    <recommendedName>
        <fullName evidence="4">SH3 domain-containing protein</fullName>
    </recommendedName>
</protein>
<sequence>MKSNSLFIASALTLGGFALMGLQGQTPVSPGTSVANGDNPLGKKCVVSVDARAIREGRSGTEMTSSGFEADGTVKGELIRLSSEWCVLKNGTVENWIPTEKVLMIKVSE</sequence>
<comment type="caution">
    <text evidence="2">The sequence shown here is derived from an EMBL/GenBank/DDBJ whole genome shotgun (WGS) entry which is preliminary data.</text>
</comment>
<name>A0ABT3FRM0_9BACT</name>
<dbReference type="Proteomes" id="UP001207930">
    <property type="component" value="Unassembled WGS sequence"/>
</dbReference>
<evidence type="ECO:0000313" key="2">
    <source>
        <dbReference type="EMBL" id="MCW1885944.1"/>
    </source>
</evidence>
<feature type="chain" id="PRO_5046194019" description="SH3 domain-containing protein" evidence="1">
    <location>
        <begin position="21"/>
        <end position="109"/>
    </location>
</feature>
<evidence type="ECO:0008006" key="4">
    <source>
        <dbReference type="Google" id="ProtNLM"/>
    </source>
</evidence>
<reference evidence="2 3" key="1">
    <citation type="submission" date="2022-10" db="EMBL/GenBank/DDBJ databases">
        <title>Luteolibacter flavescens strain MCCC 1K03193, whole genome shotgun sequencing project.</title>
        <authorList>
            <person name="Zhao G."/>
            <person name="Shen L."/>
        </authorList>
    </citation>
    <scope>NUCLEOTIDE SEQUENCE [LARGE SCALE GENOMIC DNA]</scope>
    <source>
        <strain evidence="2 3">MCCC 1K03193</strain>
    </source>
</reference>
<keyword evidence="3" id="KW-1185">Reference proteome</keyword>
<organism evidence="2 3">
    <name type="scientific">Luteolibacter flavescens</name>
    <dbReference type="NCBI Taxonomy" id="1859460"/>
    <lineage>
        <taxon>Bacteria</taxon>
        <taxon>Pseudomonadati</taxon>
        <taxon>Verrucomicrobiota</taxon>
        <taxon>Verrucomicrobiia</taxon>
        <taxon>Verrucomicrobiales</taxon>
        <taxon>Verrucomicrobiaceae</taxon>
        <taxon>Luteolibacter</taxon>
    </lineage>
</organism>
<gene>
    <name evidence="2" type="ORF">OKA04_14490</name>
</gene>